<feature type="compositionally biased region" description="Low complexity" evidence="1">
    <location>
        <begin position="1"/>
        <end position="20"/>
    </location>
</feature>
<sequence length="571" mass="63014">MGNIGNENAARRANSLNNRTSSERETRISKDLFGSPHKQGYMDETNMIRRAAGKIPHVCVVGAGVAGLRCADLLLKHGVKVTVLEGRNRVGGRLCQSDALGHLVDLGPNWIHGTDDNPILDLAKETKTISMNWDGRQSVFDSQGNHMSDKDAAKNTEHVWTIIEQAMKLSNENSATISSDKSLYNYFEERVVEMFPNQDAESKRQQRIILQMAEMWGAFVGSPIQRQSLKFFWLEECIDGENLFVASTYDKVLKKIAEPALEHATMLFEHKVKRIVSGEDTADAGVTVELEGRQSMMFDEVIMTAPLGWLKRNLDAFVPALPSRLTEAVGSLGYGHLDKVYITFPSAFWNEGTASDAELPSASRDLSKPNVTATTAPVHQATDSPVNPAHYPGFTHWTHPTYASETNPKAWDQEAVNLAALPRGTAHPTLLFYTFGPTSLHIAKLLANNPPEKHDSLLTSFFLPYYSKLPNYKPNHSDCAPQAVLATAWANDEFAGYGSYCNFQIGLEKGDEDVETLRKGMPERGVWLAGEHCAPFVALGTVTGAYWSGEGVAKRVLKAYELGEKEQNGSL</sequence>
<accession>A0A177DFD3</accession>
<keyword evidence="4" id="KW-1185">Reference proteome</keyword>
<feature type="domain" description="Amine oxidase" evidence="2">
    <location>
        <begin position="65"/>
        <end position="557"/>
    </location>
</feature>
<dbReference type="GO" id="GO:0050660">
    <property type="term" value="F:flavin adenine dinucleotide binding"/>
    <property type="evidence" value="ECO:0007669"/>
    <property type="project" value="TreeGrafter"/>
</dbReference>
<dbReference type="PANTHER" id="PTHR10742">
    <property type="entry name" value="FLAVIN MONOAMINE OXIDASE"/>
    <property type="match status" value="1"/>
</dbReference>
<dbReference type="SUPFAM" id="SSF51905">
    <property type="entry name" value="FAD/NAD(P)-binding domain"/>
    <property type="match status" value="1"/>
</dbReference>
<dbReference type="RefSeq" id="XP_018383378.1">
    <property type="nucleotide sequence ID" value="XM_018534801.1"/>
</dbReference>
<dbReference type="Gene3D" id="3.50.50.60">
    <property type="entry name" value="FAD/NAD(P)-binding domain"/>
    <property type="match status" value="1"/>
</dbReference>
<dbReference type="InterPro" id="IPR036188">
    <property type="entry name" value="FAD/NAD-bd_sf"/>
</dbReference>
<dbReference type="GO" id="GO:0016491">
    <property type="term" value="F:oxidoreductase activity"/>
    <property type="evidence" value="ECO:0007669"/>
    <property type="project" value="InterPro"/>
</dbReference>
<evidence type="ECO:0000259" key="2">
    <source>
        <dbReference type="Pfam" id="PF01593"/>
    </source>
</evidence>
<dbReference type="PANTHER" id="PTHR10742:SF414">
    <property type="entry name" value="CONTAINING AMINE OXIDASE, PUTATIVE (AFU_ORTHOLOGUE AFUA_3G12150)-RELATED"/>
    <property type="match status" value="1"/>
</dbReference>
<dbReference type="KEGG" id="aalt:CC77DRAFT_941558"/>
<evidence type="ECO:0000256" key="1">
    <source>
        <dbReference type="SAM" id="MobiDB-lite"/>
    </source>
</evidence>
<dbReference type="VEuPathDB" id="FungiDB:CC77DRAFT_941558"/>
<proteinExistence type="predicted"/>
<organism evidence="3 4">
    <name type="scientific">Alternaria alternata</name>
    <name type="common">Alternaria rot fungus</name>
    <name type="synonym">Torula alternata</name>
    <dbReference type="NCBI Taxonomy" id="5599"/>
    <lineage>
        <taxon>Eukaryota</taxon>
        <taxon>Fungi</taxon>
        <taxon>Dikarya</taxon>
        <taxon>Ascomycota</taxon>
        <taxon>Pezizomycotina</taxon>
        <taxon>Dothideomycetes</taxon>
        <taxon>Pleosporomycetidae</taxon>
        <taxon>Pleosporales</taxon>
        <taxon>Pleosporineae</taxon>
        <taxon>Pleosporaceae</taxon>
        <taxon>Alternaria</taxon>
        <taxon>Alternaria sect. Alternaria</taxon>
        <taxon>Alternaria alternata complex</taxon>
    </lineage>
</organism>
<dbReference type="Pfam" id="PF01593">
    <property type="entry name" value="Amino_oxidase"/>
    <property type="match status" value="1"/>
</dbReference>
<dbReference type="EMBL" id="KV441485">
    <property type="protein sequence ID" value="OAG17957.1"/>
    <property type="molecule type" value="Genomic_DNA"/>
</dbReference>
<feature type="compositionally biased region" description="Basic and acidic residues" evidence="1">
    <location>
        <begin position="21"/>
        <end position="30"/>
    </location>
</feature>
<dbReference type="GO" id="GO:0006338">
    <property type="term" value="P:chromatin remodeling"/>
    <property type="evidence" value="ECO:0007669"/>
    <property type="project" value="TreeGrafter"/>
</dbReference>
<dbReference type="GeneID" id="29120395"/>
<evidence type="ECO:0000313" key="3">
    <source>
        <dbReference type="EMBL" id="OAG17957.1"/>
    </source>
</evidence>
<reference evidence="3 4" key="1">
    <citation type="submission" date="2016-05" db="EMBL/GenBank/DDBJ databases">
        <title>Comparative analysis of secretome profiles of manganese(II)-oxidizing ascomycete fungi.</title>
        <authorList>
            <consortium name="DOE Joint Genome Institute"/>
            <person name="Zeiner C.A."/>
            <person name="Purvine S.O."/>
            <person name="Zink E.M."/>
            <person name="Wu S."/>
            <person name="Pasa-Tolic L."/>
            <person name="Chaput D.L."/>
            <person name="Haridas S."/>
            <person name="Grigoriev I.V."/>
            <person name="Santelli C.M."/>
            <person name="Hansel C.M."/>
        </authorList>
    </citation>
    <scope>NUCLEOTIDE SEQUENCE [LARGE SCALE GENOMIC DNA]</scope>
    <source>
        <strain evidence="3 4">SRC1lrK2f</strain>
    </source>
</reference>
<dbReference type="OMA" id="YVTFPRA"/>
<dbReference type="STRING" id="5599.A0A177DFD3"/>
<dbReference type="AlphaFoldDB" id="A0A177DFD3"/>
<feature type="region of interest" description="Disordered" evidence="1">
    <location>
        <begin position="1"/>
        <end position="40"/>
    </location>
</feature>
<dbReference type="InterPro" id="IPR002937">
    <property type="entry name" value="Amino_oxidase"/>
</dbReference>
<dbReference type="Gene3D" id="3.90.660.10">
    <property type="match status" value="1"/>
</dbReference>
<dbReference type="SUPFAM" id="SSF54373">
    <property type="entry name" value="FAD-linked reductases, C-terminal domain"/>
    <property type="match status" value="1"/>
</dbReference>
<name>A0A177DFD3_ALTAL</name>
<gene>
    <name evidence="3" type="ORF">CC77DRAFT_941558</name>
</gene>
<dbReference type="PRINTS" id="PR00419">
    <property type="entry name" value="ADXRDTASE"/>
</dbReference>
<protein>
    <submittedName>
        <fullName evidence="3">Amine oxidase</fullName>
    </submittedName>
</protein>
<dbReference type="InterPro" id="IPR050281">
    <property type="entry name" value="Flavin_monoamine_oxidase"/>
</dbReference>
<dbReference type="Proteomes" id="UP000077248">
    <property type="component" value="Unassembled WGS sequence"/>
</dbReference>
<evidence type="ECO:0000313" key="4">
    <source>
        <dbReference type="Proteomes" id="UP000077248"/>
    </source>
</evidence>
<dbReference type="GO" id="GO:0003682">
    <property type="term" value="F:chromatin binding"/>
    <property type="evidence" value="ECO:0007669"/>
    <property type="project" value="TreeGrafter"/>
</dbReference>